<dbReference type="GO" id="GO:0000049">
    <property type="term" value="F:tRNA binding"/>
    <property type="evidence" value="ECO:0007669"/>
    <property type="project" value="InterPro"/>
</dbReference>
<dbReference type="AlphaFoldDB" id="M1VCG1"/>
<organism evidence="4 5">
    <name type="scientific">Cyanidioschyzon merolae (strain NIES-3377 / 10D)</name>
    <name type="common">Unicellular red alga</name>
    <dbReference type="NCBI Taxonomy" id="280699"/>
    <lineage>
        <taxon>Eukaryota</taxon>
        <taxon>Rhodophyta</taxon>
        <taxon>Bangiophyceae</taxon>
        <taxon>Cyanidiales</taxon>
        <taxon>Cyanidiaceae</taxon>
        <taxon>Cyanidioschyzon</taxon>
    </lineage>
</organism>
<feature type="region of interest" description="Disordered" evidence="3">
    <location>
        <begin position="1"/>
        <end position="25"/>
    </location>
</feature>
<evidence type="ECO:0000256" key="2">
    <source>
        <dbReference type="ARBA" id="ARBA00022694"/>
    </source>
</evidence>
<dbReference type="GO" id="GO:0016783">
    <property type="term" value="F:sulfurtransferase activity"/>
    <property type="evidence" value="ECO:0007669"/>
    <property type="project" value="TreeGrafter"/>
</dbReference>
<dbReference type="GO" id="GO:0002143">
    <property type="term" value="P:tRNA wobble position uridine thiolation"/>
    <property type="evidence" value="ECO:0007669"/>
    <property type="project" value="TreeGrafter"/>
</dbReference>
<dbReference type="RefSeq" id="XP_005539230.1">
    <property type="nucleotide sequence ID" value="XM_005539173.1"/>
</dbReference>
<dbReference type="PANTHER" id="PTHR20882">
    <property type="entry name" value="CYTOPLASMIC TRNA 2-THIOLATION PROTEIN 2"/>
    <property type="match status" value="1"/>
</dbReference>
<evidence type="ECO:0000256" key="1">
    <source>
        <dbReference type="ARBA" id="ARBA00022490"/>
    </source>
</evidence>
<dbReference type="HOGENOM" id="CLU_817258_0_0_1"/>
<sequence length="340" mass="36985">MQQTSGTTAAVRALGANGGSSTDAVDTTETLERKCVVCQSTEEVRVFSANCERLCVPCFVERFERSFRYAVQRWSMLSHGERVAVALSGGPASLALLELLHGLRRGFAHHKGKIRPKHFEIVVFHVIVPAGYGGNGASGAAALQALVQERYGLTVHTVDEALFLARADALEMSTRDPMATNHQLDVLDPTIAPALVAGIVNALLERMAEAYECKKLFLGTTVTRAAIITIARVATGNPLRLDAEIGVDYHSSTAGCQGSAYASSGPLRWLRPLRNISLRDVIRYLRARGCTAWITPAEPWAQENIESTAERFIWRALETRPATSFSVVHSIERALNLSAD</sequence>
<reference evidence="4 5" key="2">
    <citation type="journal article" date="2007" name="BMC Biol.">
        <title>A 100%-complete sequence reveals unusually simple genomic features in the hot-spring red alga Cyanidioschyzon merolae.</title>
        <authorList>
            <person name="Nozaki H."/>
            <person name="Takano H."/>
            <person name="Misumi O."/>
            <person name="Terasawa K."/>
            <person name="Matsuzaki M."/>
            <person name="Maruyama S."/>
            <person name="Nishida K."/>
            <person name="Yagisawa F."/>
            <person name="Yoshida Y."/>
            <person name="Fujiwara T."/>
            <person name="Takio S."/>
            <person name="Tamura K."/>
            <person name="Chung S.J."/>
            <person name="Nakamura S."/>
            <person name="Kuroiwa H."/>
            <person name="Tanaka K."/>
            <person name="Sato N."/>
            <person name="Kuroiwa T."/>
        </authorList>
    </citation>
    <scope>NUCLEOTIDE SEQUENCE [LARGE SCALE GENOMIC DNA]</scope>
    <source>
        <strain evidence="4 5">10D</strain>
    </source>
</reference>
<protein>
    <recommendedName>
        <fullName evidence="6">Cytoplasmic tRNA 2-thiolation protein 2</fullName>
    </recommendedName>
</protein>
<evidence type="ECO:0000256" key="3">
    <source>
        <dbReference type="SAM" id="MobiDB-lite"/>
    </source>
</evidence>
<dbReference type="EMBL" id="AP006502">
    <property type="protein sequence ID" value="BAM83194.1"/>
    <property type="molecule type" value="Genomic_DNA"/>
</dbReference>
<keyword evidence="1" id="KW-0963">Cytoplasm</keyword>
<dbReference type="KEGG" id="cme:CYME_CMT205C"/>
<accession>M1VCG1</accession>
<dbReference type="OrthoDB" id="10544214at2759"/>
<dbReference type="InterPro" id="IPR014729">
    <property type="entry name" value="Rossmann-like_a/b/a_fold"/>
</dbReference>
<name>M1VCG1_CYAM1</name>
<reference evidence="4 5" key="1">
    <citation type="journal article" date="2004" name="Nature">
        <title>Genome sequence of the ultrasmall unicellular red alga Cyanidioschyzon merolae 10D.</title>
        <authorList>
            <person name="Matsuzaki M."/>
            <person name="Misumi O."/>
            <person name="Shin-i T."/>
            <person name="Maruyama S."/>
            <person name="Takahara M."/>
            <person name="Miyagishima S."/>
            <person name="Mori T."/>
            <person name="Nishida K."/>
            <person name="Yagisawa F."/>
            <person name="Nishida K."/>
            <person name="Yoshida Y."/>
            <person name="Nishimura Y."/>
            <person name="Nakao S."/>
            <person name="Kobayashi T."/>
            <person name="Momoyama Y."/>
            <person name="Higashiyama T."/>
            <person name="Minoda A."/>
            <person name="Sano M."/>
            <person name="Nomoto H."/>
            <person name="Oishi K."/>
            <person name="Hayashi H."/>
            <person name="Ohta F."/>
            <person name="Nishizaka S."/>
            <person name="Haga S."/>
            <person name="Miura S."/>
            <person name="Morishita T."/>
            <person name="Kabeya Y."/>
            <person name="Terasawa K."/>
            <person name="Suzuki Y."/>
            <person name="Ishii Y."/>
            <person name="Asakawa S."/>
            <person name="Takano H."/>
            <person name="Ohta N."/>
            <person name="Kuroiwa H."/>
            <person name="Tanaka K."/>
            <person name="Shimizu N."/>
            <person name="Sugano S."/>
            <person name="Sato N."/>
            <person name="Nozaki H."/>
            <person name="Ogasawara N."/>
            <person name="Kohara Y."/>
            <person name="Kuroiwa T."/>
        </authorList>
    </citation>
    <scope>NUCLEOTIDE SEQUENCE [LARGE SCALE GENOMIC DNA]</scope>
    <source>
        <strain evidence="4 5">10D</strain>
    </source>
</reference>
<dbReference type="InterPro" id="IPR019407">
    <property type="entry name" value="CTU2"/>
</dbReference>
<dbReference type="Gramene" id="CMT205CT">
    <property type="protein sequence ID" value="CMT205CT"/>
    <property type="gene ID" value="CMT205C"/>
</dbReference>
<dbReference type="GeneID" id="16997725"/>
<evidence type="ECO:0000313" key="5">
    <source>
        <dbReference type="Proteomes" id="UP000007014"/>
    </source>
</evidence>
<gene>
    <name evidence="4" type="ORF">CYME_CMT205C</name>
</gene>
<dbReference type="PANTHER" id="PTHR20882:SF14">
    <property type="entry name" value="CYTOPLASMIC TRNA 2-THIOLATION PROTEIN 2"/>
    <property type="match status" value="1"/>
</dbReference>
<keyword evidence="2" id="KW-0819">tRNA processing</keyword>
<dbReference type="SUPFAM" id="SSF52402">
    <property type="entry name" value="Adenine nucleotide alpha hydrolases-like"/>
    <property type="match status" value="1"/>
</dbReference>
<evidence type="ECO:0008006" key="6">
    <source>
        <dbReference type="Google" id="ProtNLM"/>
    </source>
</evidence>
<proteinExistence type="predicted"/>
<dbReference type="Proteomes" id="UP000007014">
    <property type="component" value="Chromosome 20"/>
</dbReference>
<evidence type="ECO:0000313" key="4">
    <source>
        <dbReference type="EMBL" id="BAM83194.1"/>
    </source>
</evidence>
<dbReference type="Gene3D" id="3.40.50.620">
    <property type="entry name" value="HUPs"/>
    <property type="match status" value="1"/>
</dbReference>
<keyword evidence="5" id="KW-1185">Reference proteome</keyword>
<dbReference type="GO" id="GO:0005829">
    <property type="term" value="C:cytosol"/>
    <property type="evidence" value="ECO:0007669"/>
    <property type="project" value="TreeGrafter"/>
</dbReference>